<dbReference type="AlphaFoldDB" id="A0A812M3A6"/>
<protein>
    <submittedName>
        <fullName evidence="1">Uncharacterized protein</fullName>
    </submittedName>
</protein>
<feature type="non-terminal residue" evidence="1">
    <location>
        <position position="96"/>
    </location>
</feature>
<dbReference type="OrthoDB" id="424351at2759"/>
<dbReference type="EMBL" id="CAJNJA010010183">
    <property type="protein sequence ID" value="CAE7254644.1"/>
    <property type="molecule type" value="Genomic_DNA"/>
</dbReference>
<organism evidence="1 2">
    <name type="scientific">Symbiodinium necroappetens</name>
    <dbReference type="NCBI Taxonomy" id="1628268"/>
    <lineage>
        <taxon>Eukaryota</taxon>
        <taxon>Sar</taxon>
        <taxon>Alveolata</taxon>
        <taxon>Dinophyceae</taxon>
        <taxon>Suessiales</taxon>
        <taxon>Symbiodiniaceae</taxon>
        <taxon>Symbiodinium</taxon>
    </lineage>
</organism>
<name>A0A812M3A6_9DINO</name>
<evidence type="ECO:0000313" key="1">
    <source>
        <dbReference type="EMBL" id="CAE7254644.1"/>
    </source>
</evidence>
<gene>
    <name evidence="1" type="ORF">SNEC2469_LOCUS5490</name>
</gene>
<accession>A0A812M3A6</accession>
<comment type="caution">
    <text evidence="1">The sequence shown here is derived from an EMBL/GenBank/DDBJ whole genome shotgun (WGS) entry which is preliminary data.</text>
</comment>
<dbReference type="Proteomes" id="UP000601435">
    <property type="component" value="Unassembled WGS sequence"/>
</dbReference>
<reference evidence="1" key="1">
    <citation type="submission" date="2021-02" db="EMBL/GenBank/DDBJ databases">
        <authorList>
            <person name="Dougan E. K."/>
            <person name="Rhodes N."/>
            <person name="Thang M."/>
            <person name="Chan C."/>
        </authorList>
    </citation>
    <scope>NUCLEOTIDE SEQUENCE</scope>
</reference>
<proteinExistence type="predicted"/>
<keyword evidence="2" id="KW-1185">Reference proteome</keyword>
<sequence>ATSRLDQSLNTGYDQVKLQCEEVTVITNGGSRTMDEEQAKRYLCDRADLKKQKEEKKEFSYTKDAKEYREQLAAKVKSEKEERIRKYRESIAASKR</sequence>
<evidence type="ECO:0000313" key="2">
    <source>
        <dbReference type="Proteomes" id="UP000601435"/>
    </source>
</evidence>